<evidence type="ECO:0000256" key="1">
    <source>
        <dbReference type="ARBA" id="ARBA00004604"/>
    </source>
</evidence>
<dbReference type="GO" id="GO:0042273">
    <property type="term" value="P:ribosomal large subunit biogenesis"/>
    <property type="evidence" value="ECO:0007669"/>
    <property type="project" value="TreeGrafter"/>
</dbReference>
<gene>
    <name evidence="5" type="primary">EOG090X0IKC</name>
</gene>
<reference evidence="5" key="1">
    <citation type="submission" date="2021-04" db="EMBL/GenBank/DDBJ databases">
        <authorList>
            <person name="Cornetti L."/>
        </authorList>
    </citation>
    <scope>NUCLEOTIDE SEQUENCE</scope>
</reference>
<dbReference type="PANTHER" id="PTHR13243">
    <property type="entry name" value="HSPC111 PROTEIN-RELATED"/>
    <property type="match status" value="1"/>
</dbReference>
<comment type="subcellular location">
    <subcellularLocation>
        <location evidence="1">Nucleus</location>
        <location evidence="1">Nucleolus</location>
    </subcellularLocation>
</comment>
<evidence type="ECO:0000256" key="4">
    <source>
        <dbReference type="ARBA" id="ARBA00023242"/>
    </source>
</evidence>
<keyword evidence="4" id="KW-0539">Nucleus</keyword>
<dbReference type="PANTHER" id="PTHR13243:SF1">
    <property type="entry name" value="NUCLEOLAR PROTEIN 16"/>
    <property type="match status" value="1"/>
</dbReference>
<dbReference type="EMBL" id="OC978533">
    <property type="protein sequence ID" value="CAG4635188.1"/>
    <property type="molecule type" value="Genomic_DNA"/>
</dbReference>
<name>A0A9N6WPI1_9CRUS</name>
<dbReference type="InterPro" id="IPR019002">
    <property type="entry name" value="Ribosome_biogenesis_Nop16"/>
</dbReference>
<organism evidence="5">
    <name type="scientific">Alona affinis</name>
    <dbReference type="NCBI Taxonomy" id="381656"/>
    <lineage>
        <taxon>Eukaryota</taxon>
        <taxon>Metazoa</taxon>
        <taxon>Ecdysozoa</taxon>
        <taxon>Arthropoda</taxon>
        <taxon>Crustacea</taxon>
        <taxon>Branchiopoda</taxon>
        <taxon>Diplostraca</taxon>
        <taxon>Cladocera</taxon>
        <taxon>Anomopoda</taxon>
        <taxon>Chydoridae</taxon>
        <taxon>Alona</taxon>
    </lineage>
</organism>
<protein>
    <recommendedName>
        <fullName evidence="3">Nucleolar protein 16</fullName>
    </recommendedName>
</protein>
<dbReference type="AlphaFoldDB" id="A0A9N6WPI1"/>
<evidence type="ECO:0000256" key="3">
    <source>
        <dbReference type="ARBA" id="ARBA00015522"/>
    </source>
</evidence>
<dbReference type="GO" id="GO:0005730">
    <property type="term" value="C:nucleolus"/>
    <property type="evidence" value="ECO:0007669"/>
    <property type="project" value="UniProtKB-SubCell"/>
</dbReference>
<comment type="similarity">
    <text evidence="2">Belongs to the NOP16 family.</text>
</comment>
<evidence type="ECO:0000313" key="5">
    <source>
        <dbReference type="EMBL" id="CAG4635188.1"/>
    </source>
</evidence>
<accession>A0A9N6WPI1</accession>
<sequence>MVNNKKSRNRKKFQYHVNRKQVQKKFRKLPNINCQAIKKEWKGKLSAPVNMRNMGLVYDSNQSIPISDKAPLETGVQKAPNQQTTTTKVIEDLVKEANAPRNGTMKMPNEKVKWIEYLLDKYGEDYEAMAMDKNNHYQETAAQLRQKIKQFKMRPAYLVPFLRNRNILPSAILDQQES</sequence>
<dbReference type="Pfam" id="PF09420">
    <property type="entry name" value="Nop16"/>
    <property type="match status" value="1"/>
</dbReference>
<proteinExistence type="inferred from homology"/>
<evidence type="ECO:0000256" key="2">
    <source>
        <dbReference type="ARBA" id="ARBA00008479"/>
    </source>
</evidence>